<name>A0A1J3H8R3_NOCCA</name>
<evidence type="ECO:0000256" key="2">
    <source>
        <dbReference type="SAM" id="Phobius"/>
    </source>
</evidence>
<feature type="transmembrane region" description="Helical" evidence="2">
    <location>
        <begin position="65"/>
        <end position="82"/>
    </location>
</feature>
<sequence>MMANRVYQSLEEREVFAAMESGSTVPSATATSNDLQSSGGISSSTPPPADAVVRLSHAVSQRQHLLLYRWIACVIVVLIFAVREDLVAYLGGGGFRSDEFRPFVRCLSPINQCLLLLLLVGESVNGFGPTVVVYGNTGPIQTSSGAALSLTQWVSDVFSHDRKLFRSRRSRLRLTIVKTVCIWFIGVDPLSGISQLEPDISMKISKFLHDGHYSRFTFGEGIGYKFQKVFWRLGRRIWDPGKTDLWRRHESEQEIMYWYNLYWYNLSLIRRQSKSWTKTTIKIHVISWCERYWIRLRCNRWIAIFHLLRQNWLVITMMIAIQDDHMRPRTMMDKTHNGYGYLFAWKSSLTKRATCNCSFSILKFCLSNVSIVFVVFISLIPAIVNFGSF</sequence>
<organism evidence="3">
    <name type="scientific">Noccaea caerulescens</name>
    <name type="common">Alpine penny-cress</name>
    <name type="synonym">Thlaspi caerulescens</name>
    <dbReference type="NCBI Taxonomy" id="107243"/>
    <lineage>
        <taxon>Eukaryota</taxon>
        <taxon>Viridiplantae</taxon>
        <taxon>Streptophyta</taxon>
        <taxon>Embryophyta</taxon>
        <taxon>Tracheophyta</taxon>
        <taxon>Spermatophyta</taxon>
        <taxon>Magnoliopsida</taxon>
        <taxon>eudicotyledons</taxon>
        <taxon>Gunneridae</taxon>
        <taxon>Pentapetalae</taxon>
        <taxon>rosids</taxon>
        <taxon>malvids</taxon>
        <taxon>Brassicales</taxon>
        <taxon>Brassicaceae</taxon>
        <taxon>Coluteocarpeae</taxon>
        <taxon>Noccaea</taxon>
    </lineage>
</organism>
<feature type="compositionally biased region" description="Polar residues" evidence="1">
    <location>
        <begin position="25"/>
        <end position="36"/>
    </location>
</feature>
<dbReference type="EMBL" id="GEVL01012691">
    <property type="protein sequence ID" value="JAU64650.1"/>
    <property type="molecule type" value="Transcribed_RNA"/>
</dbReference>
<proteinExistence type="predicted"/>
<feature type="transmembrane region" description="Helical" evidence="2">
    <location>
        <begin position="361"/>
        <end position="384"/>
    </location>
</feature>
<dbReference type="AlphaFoldDB" id="A0A1J3H8R3"/>
<feature type="region of interest" description="Disordered" evidence="1">
    <location>
        <begin position="25"/>
        <end position="45"/>
    </location>
</feature>
<protein>
    <submittedName>
        <fullName evidence="3">Protein RER1C</fullName>
    </submittedName>
</protein>
<reference evidence="3" key="1">
    <citation type="submission" date="2016-07" db="EMBL/GenBank/DDBJ databases">
        <title>De novo transcriptome assembly of four accessions of the metal hyperaccumulator plant Noccaea caerulescens.</title>
        <authorList>
            <person name="Blande D."/>
            <person name="Halimaa P."/>
            <person name="Tervahauta A.I."/>
            <person name="Aarts M.G."/>
            <person name="Karenlampi S.O."/>
        </authorList>
    </citation>
    <scope>NUCLEOTIDE SEQUENCE</scope>
</reference>
<keyword evidence="2" id="KW-1133">Transmembrane helix</keyword>
<keyword evidence="2" id="KW-0812">Transmembrane</keyword>
<gene>
    <name evidence="3" type="ORF">LE_TR17239_c0_g1_i1_g.55736</name>
</gene>
<keyword evidence="2" id="KW-0472">Membrane</keyword>
<accession>A0A1J3H8R3</accession>
<evidence type="ECO:0000313" key="3">
    <source>
        <dbReference type="EMBL" id="JAU64650.1"/>
    </source>
</evidence>
<evidence type="ECO:0000256" key="1">
    <source>
        <dbReference type="SAM" id="MobiDB-lite"/>
    </source>
</evidence>